<dbReference type="GO" id="GO:0005737">
    <property type="term" value="C:cytoplasm"/>
    <property type="evidence" value="ECO:0007669"/>
    <property type="project" value="UniProtKB-SubCell"/>
</dbReference>
<dbReference type="GO" id="GO:0016151">
    <property type="term" value="F:nickel cation binding"/>
    <property type="evidence" value="ECO:0007669"/>
    <property type="project" value="UniProtKB-UniRule"/>
</dbReference>
<comment type="similarity">
    <text evidence="1 3">Belongs to the UreD family.</text>
</comment>
<gene>
    <name evidence="3" type="primary">ureD</name>
    <name evidence="4" type="ORF">H9906_05675</name>
</gene>
<dbReference type="PANTHER" id="PTHR33643">
    <property type="entry name" value="UREASE ACCESSORY PROTEIN D"/>
    <property type="match status" value="1"/>
</dbReference>
<keyword evidence="3" id="KW-0963">Cytoplasm</keyword>
<organism evidence="4 5">
    <name type="scientific">Candidatus Paenalcaligenes intestinipullorum</name>
    <dbReference type="NCBI Taxonomy" id="2838718"/>
    <lineage>
        <taxon>Bacteria</taxon>
        <taxon>Pseudomonadati</taxon>
        <taxon>Pseudomonadota</taxon>
        <taxon>Betaproteobacteria</taxon>
        <taxon>Burkholderiales</taxon>
        <taxon>Alcaligenaceae</taxon>
        <taxon>Paenalcaligenes</taxon>
    </lineage>
</organism>
<evidence type="ECO:0000313" key="5">
    <source>
        <dbReference type="Proteomes" id="UP000823889"/>
    </source>
</evidence>
<sequence length="284" mass="32010">MNAAFTSWQAELALQFSRPTAQRSVLSRRHHQGPLLIQKALYPEGPSICHVTLLHPPSGIAGGDELHIDIQLHEGAHAVLANTGATRWYKANGQRASQHIHLQAASQSTLEWLPCENLLFEQANAYSTTHLHLTSGARSIGWEYFQLGSVLQDGNWLEGQFYSQLEVQIDGQLFWLDQADFDAQDPIRFSSNGLHHFPMHGTLWAYGPPLSADDYEQFAQSLPWKAVLQAGVTQLVVDPQQSLYVVRVLANHAEDVKALFIQLWRWLRPRILNTPAQDLRLWAT</sequence>
<reference evidence="4" key="2">
    <citation type="submission" date="2021-04" db="EMBL/GenBank/DDBJ databases">
        <authorList>
            <person name="Gilroy R."/>
        </authorList>
    </citation>
    <scope>NUCLEOTIDE SEQUENCE</scope>
    <source>
        <strain evidence="4">9264</strain>
    </source>
</reference>
<accession>A0A9D2RJG1</accession>
<dbReference type="Proteomes" id="UP000823889">
    <property type="component" value="Unassembled WGS sequence"/>
</dbReference>
<evidence type="ECO:0000256" key="2">
    <source>
        <dbReference type="ARBA" id="ARBA00023186"/>
    </source>
</evidence>
<reference evidence="4" key="1">
    <citation type="journal article" date="2021" name="PeerJ">
        <title>Extensive microbial diversity within the chicken gut microbiome revealed by metagenomics and culture.</title>
        <authorList>
            <person name="Gilroy R."/>
            <person name="Ravi A."/>
            <person name="Getino M."/>
            <person name="Pursley I."/>
            <person name="Horton D.L."/>
            <person name="Alikhan N.F."/>
            <person name="Baker D."/>
            <person name="Gharbi K."/>
            <person name="Hall N."/>
            <person name="Watson M."/>
            <person name="Adriaenssens E.M."/>
            <person name="Foster-Nyarko E."/>
            <person name="Jarju S."/>
            <person name="Secka A."/>
            <person name="Antonio M."/>
            <person name="Oren A."/>
            <person name="Chaudhuri R.R."/>
            <person name="La Ragione R."/>
            <person name="Hildebrand F."/>
            <person name="Pallen M.J."/>
        </authorList>
    </citation>
    <scope>NUCLEOTIDE SEQUENCE</scope>
    <source>
        <strain evidence="4">9264</strain>
    </source>
</reference>
<dbReference type="InterPro" id="IPR002669">
    <property type="entry name" value="UreD"/>
</dbReference>
<comment type="subunit">
    <text evidence="3">UreD, UreF and UreG form a complex that acts as a GTP-hydrolysis-dependent molecular chaperone, activating the urease apoprotein by helping to assemble the nickel containing metallocenter of UreC. The UreE protein probably delivers the nickel.</text>
</comment>
<dbReference type="Pfam" id="PF01774">
    <property type="entry name" value="UreD"/>
    <property type="match status" value="1"/>
</dbReference>
<comment type="subcellular location">
    <subcellularLocation>
        <location evidence="3">Cytoplasm</location>
    </subcellularLocation>
</comment>
<protein>
    <recommendedName>
        <fullName evidence="3">Urease accessory protein UreD</fullName>
    </recommendedName>
</protein>
<dbReference type="AlphaFoldDB" id="A0A9D2RJG1"/>
<comment type="caution">
    <text evidence="4">The sequence shown here is derived from an EMBL/GenBank/DDBJ whole genome shotgun (WGS) entry which is preliminary data.</text>
</comment>
<dbReference type="HAMAP" id="MF_01384">
    <property type="entry name" value="UreD"/>
    <property type="match status" value="1"/>
</dbReference>
<evidence type="ECO:0000313" key="4">
    <source>
        <dbReference type="EMBL" id="HJD44501.1"/>
    </source>
</evidence>
<evidence type="ECO:0000256" key="1">
    <source>
        <dbReference type="ARBA" id="ARBA00007177"/>
    </source>
</evidence>
<comment type="function">
    <text evidence="3">Required for maturation of urease via the functional incorporation of the urease nickel metallocenter.</text>
</comment>
<dbReference type="EMBL" id="DWUQ01000113">
    <property type="protein sequence ID" value="HJD44501.1"/>
    <property type="molecule type" value="Genomic_DNA"/>
</dbReference>
<keyword evidence="3" id="KW-0996">Nickel insertion</keyword>
<dbReference type="PANTHER" id="PTHR33643:SF1">
    <property type="entry name" value="UREASE ACCESSORY PROTEIN D"/>
    <property type="match status" value="1"/>
</dbReference>
<keyword evidence="2 3" id="KW-0143">Chaperone</keyword>
<evidence type="ECO:0000256" key="3">
    <source>
        <dbReference type="HAMAP-Rule" id="MF_01384"/>
    </source>
</evidence>
<name>A0A9D2RJG1_9BURK</name>
<proteinExistence type="inferred from homology"/>